<dbReference type="PANTHER" id="PTHR45620:SF42">
    <property type="entry name" value="G-PROTEIN COUPLED RECEPTOR SEB-2"/>
    <property type="match status" value="1"/>
</dbReference>
<evidence type="ECO:0000256" key="2">
    <source>
        <dbReference type="ARBA" id="ARBA00022692"/>
    </source>
</evidence>
<dbReference type="GO" id="GO:0007188">
    <property type="term" value="P:adenylate cyclase-modulating G protein-coupled receptor signaling pathway"/>
    <property type="evidence" value="ECO:0007669"/>
    <property type="project" value="TreeGrafter"/>
</dbReference>
<dbReference type="InterPro" id="IPR050332">
    <property type="entry name" value="GPCR_2"/>
</dbReference>
<dbReference type="Pfam" id="PF00002">
    <property type="entry name" value="7tm_2"/>
    <property type="match status" value="1"/>
</dbReference>
<dbReference type="PANTHER" id="PTHR45620">
    <property type="entry name" value="PDF RECEPTOR-LIKE PROTEIN-RELATED"/>
    <property type="match status" value="1"/>
</dbReference>
<evidence type="ECO:0000256" key="3">
    <source>
        <dbReference type="ARBA" id="ARBA00022989"/>
    </source>
</evidence>
<dbReference type="Proteomes" id="UP001497497">
    <property type="component" value="Unassembled WGS sequence"/>
</dbReference>
<accession>A0AAV2IMH9</accession>
<dbReference type="InterPro" id="IPR000832">
    <property type="entry name" value="GPCR_2_secretin-like"/>
</dbReference>
<evidence type="ECO:0000259" key="6">
    <source>
        <dbReference type="PROSITE" id="PS50261"/>
    </source>
</evidence>
<dbReference type="Gene3D" id="1.20.1070.10">
    <property type="entry name" value="Rhodopsin 7-helix transmembrane proteins"/>
    <property type="match status" value="1"/>
</dbReference>
<evidence type="ECO:0000313" key="8">
    <source>
        <dbReference type="Proteomes" id="UP001497497"/>
    </source>
</evidence>
<dbReference type="PROSITE" id="PS50261">
    <property type="entry name" value="G_PROTEIN_RECEP_F2_4"/>
    <property type="match status" value="1"/>
</dbReference>
<protein>
    <recommendedName>
        <fullName evidence="6">G-protein coupled receptors family 2 profile 2 domain-containing protein</fullName>
    </recommendedName>
</protein>
<keyword evidence="4 5" id="KW-0472">Membrane</keyword>
<name>A0AAV2IMH9_LYMST</name>
<feature type="domain" description="G-protein coupled receptors family 2 profile 2" evidence="6">
    <location>
        <begin position="24"/>
        <end position="148"/>
    </location>
</feature>
<comment type="subcellular location">
    <subcellularLocation>
        <location evidence="1">Membrane</location>
        <topology evidence="1">Multi-pass membrane protein</topology>
    </subcellularLocation>
</comment>
<reference evidence="7 8" key="1">
    <citation type="submission" date="2024-04" db="EMBL/GenBank/DDBJ databases">
        <authorList>
            <consortium name="Genoscope - CEA"/>
            <person name="William W."/>
        </authorList>
    </citation>
    <scope>NUCLEOTIDE SEQUENCE [LARGE SCALE GENOMIC DNA]</scope>
</reference>
<evidence type="ECO:0000313" key="7">
    <source>
        <dbReference type="EMBL" id="CAL1547393.1"/>
    </source>
</evidence>
<keyword evidence="8" id="KW-1185">Reference proteome</keyword>
<dbReference type="InterPro" id="IPR017981">
    <property type="entry name" value="GPCR_2-like_7TM"/>
</dbReference>
<dbReference type="EMBL" id="CAXITT010000963">
    <property type="protein sequence ID" value="CAL1547393.1"/>
    <property type="molecule type" value="Genomic_DNA"/>
</dbReference>
<sequence length="148" mass="16902">MGLGATPRAFRTNGQTTPNVTTTRQLRQQHRIRLHICLMLSSFMTSVSMLAWDLFIFQDRLATAEKDNAVINKNGVGCRILQLLTRYTQLAAFMWMFIEGFHLHRLLVHAFSVPKTLVPYYVFGFGMPIIPIIVYAAIRGTDDELNKL</sequence>
<dbReference type="AlphaFoldDB" id="A0AAV2IMH9"/>
<gene>
    <name evidence="7" type="ORF">GSLYS_00020718001</name>
</gene>
<evidence type="ECO:0000256" key="4">
    <source>
        <dbReference type="ARBA" id="ARBA00023136"/>
    </source>
</evidence>
<keyword evidence="3 5" id="KW-1133">Transmembrane helix</keyword>
<comment type="caution">
    <text evidence="7">The sequence shown here is derived from an EMBL/GenBank/DDBJ whole genome shotgun (WGS) entry which is preliminary data.</text>
</comment>
<organism evidence="7 8">
    <name type="scientific">Lymnaea stagnalis</name>
    <name type="common">Great pond snail</name>
    <name type="synonym">Helix stagnalis</name>
    <dbReference type="NCBI Taxonomy" id="6523"/>
    <lineage>
        <taxon>Eukaryota</taxon>
        <taxon>Metazoa</taxon>
        <taxon>Spiralia</taxon>
        <taxon>Lophotrochozoa</taxon>
        <taxon>Mollusca</taxon>
        <taxon>Gastropoda</taxon>
        <taxon>Heterobranchia</taxon>
        <taxon>Euthyneura</taxon>
        <taxon>Panpulmonata</taxon>
        <taxon>Hygrophila</taxon>
        <taxon>Lymnaeoidea</taxon>
        <taxon>Lymnaeidae</taxon>
        <taxon>Lymnaea</taxon>
    </lineage>
</organism>
<feature type="transmembrane region" description="Helical" evidence="5">
    <location>
        <begin position="32"/>
        <end position="55"/>
    </location>
</feature>
<dbReference type="GO" id="GO:0007166">
    <property type="term" value="P:cell surface receptor signaling pathway"/>
    <property type="evidence" value="ECO:0007669"/>
    <property type="project" value="InterPro"/>
</dbReference>
<dbReference type="GO" id="GO:0005886">
    <property type="term" value="C:plasma membrane"/>
    <property type="evidence" value="ECO:0007669"/>
    <property type="project" value="TreeGrafter"/>
</dbReference>
<feature type="transmembrane region" description="Helical" evidence="5">
    <location>
        <begin position="118"/>
        <end position="138"/>
    </location>
</feature>
<keyword evidence="2 5" id="KW-0812">Transmembrane</keyword>
<evidence type="ECO:0000256" key="1">
    <source>
        <dbReference type="ARBA" id="ARBA00004141"/>
    </source>
</evidence>
<proteinExistence type="predicted"/>
<dbReference type="PRINTS" id="PR00249">
    <property type="entry name" value="GPCRSECRETIN"/>
</dbReference>
<dbReference type="GO" id="GO:0008528">
    <property type="term" value="F:G protein-coupled peptide receptor activity"/>
    <property type="evidence" value="ECO:0007669"/>
    <property type="project" value="TreeGrafter"/>
</dbReference>
<evidence type="ECO:0000256" key="5">
    <source>
        <dbReference type="SAM" id="Phobius"/>
    </source>
</evidence>